<dbReference type="Proteomes" id="UP000024635">
    <property type="component" value="Unassembled WGS sequence"/>
</dbReference>
<accession>A0A016UHV0</accession>
<dbReference type="AlphaFoldDB" id="A0A016UHV0"/>
<keyword evidence="2" id="KW-1185">Reference proteome</keyword>
<name>A0A016UHV0_9BILA</name>
<dbReference type="InterPro" id="IPR029033">
    <property type="entry name" value="His_PPase_superfam"/>
</dbReference>
<comment type="caution">
    <text evidence="1">The sequence shown here is derived from an EMBL/GenBank/DDBJ whole genome shotgun (WGS) entry which is preliminary data.</text>
</comment>
<evidence type="ECO:0000313" key="2">
    <source>
        <dbReference type="Proteomes" id="UP000024635"/>
    </source>
</evidence>
<organism evidence="1 2">
    <name type="scientific">Ancylostoma ceylanicum</name>
    <dbReference type="NCBI Taxonomy" id="53326"/>
    <lineage>
        <taxon>Eukaryota</taxon>
        <taxon>Metazoa</taxon>
        <taxon>Ecdysozoa</taxon>
        <taxon>Nematoda</taxon>
        <taxon>Chromadorea</taxon>
        <taxon>Rhabditida</taxon>
        <taxon>Rhabditina</taxon>
        <taxon>Rhabditomorpha</taxon>
        <taxon>Strongyloidea</taxon>
        <taxon>Ancylostomatidae</taxon>
        <taxon>Ancylostomatinae</taxon>
        <taxon>Ancylostoma</taxon>
    </lineage>
</organism>
<dbReference type="GO" id="GO:0016791">
    <property type="term" value="F:phosphatase activity"/>
    <property type="evidence" value="ECO:0007669"/>
    <property type="project" value="UniProtKB-ARBA"/>
</dbReference>
<reference evidence="2" key="1">
    <citation type="journal article" date="2015" name="Nat. Genet.">
        <title>The genome and transcriptome of the zoonotic hookworm Ancylostoma ceylanicum identify infection-specific gene families.</title>
        <authorList>
            <person name="Schwarz E.M."/>
            <person name="Hu Y."/>
            <person name="Antoshechkin I."/>
            <person name="Miller M.M."/>
            <person name="Sternberg P.W."/>
            <person name="Aroian R.V."/>
        </authorList>
    </citation>
    <scope>NUCLEOTIDE SEQUENCE</scope>
    <source>
        <strain evidence="2">HY135</strain>
    </source>
</reference>
<dbReference type="EMBL" id="JARK01001375">
    <property type="protein sequence ID" value="EYC14750.1"/>
    <property type="molecule type" value="Genomic_DNA"/>
</dbReference>
<dbReference type="Gene3D" id="3.40.50.1240">
    <property type="entry name" value="Phosphoglycerate mutase-like"/>
    <property type="match status" value="1"/>
</dbReference>
<sequence>MARATETAEIILEHMPSLKRSSCSLIEEGPPYPPVPAVDHWKPQYSGFALEQLASKQIFERSGLLVQFFLGNPPNLQRGFRCSDGAERTKDALSKILVVFYER</sequence>
<gene>
    <name evidence="1" type="primary">Acey_s0039.g133</name>
    <name evidence="1" type="ORF">Y032_0039g133</name>
</gene>
<evidence type="ECO:0000313" key="1">
    <source>
        <dbReference type="EMBL" id="EYC14750.1"/>
    </source>
</evidence>
<dbReference type="OrthoDB" id="2118094at2759"/>
<proteinExistence type="predicted"/>
<protein>
    <submittedName>
        <fullName evidence="1">Uncharacterized protein</fullName>
    </submittedName>
</protein>